<evidence type="ECO:0000256" key="2">
    <source>
        <dbReference type="ARBA" id="ARBA00022801"/>
    </source>
</evidence>
<protein>
    <recommendedName>
        <fullName evidence="6">Beta-glucosidase</fullName>
    </recommendedName>
</protein>
<dbReference type="FunFam" id="3.20.20.80:FF:000020">
    <property type="entry name" value="Beta-glucosidase 12"/>
    <property type="match status" value="1"/>
</dbReference>
<comment type="similarity">
    <text evidence="1 3">Belongs to the glycosyl hydrolase 1 family.</text>
</comment>
<proteinExistence type="inferred from homology"/>
<dbReference type="PRINTS" id="PR00131">
    <property type="entry name" value="GLHYDRLASE1"/>
</dbReference>
<dbReference type="GO" id="GO:0008422">
    <property type="term" value="F:beta-glucosidase activity"/>
    <property type="evidence" value="ECO:0007669"/>
    <property type="project" value="TreeGrafter"/>
</dbReference>
<dbReference type="OMA" id="GMDDEMN"/>
<evidence type="ECO:0008006" key="6">
    <source>
        <dbReference type="Google" id="ProtNLM"/>
    </source>
</evidence>
<keyword evidence="5" id="KW-1185">Reference proteome</keyword>
<dbReference type="Gramene" id="GBG45034">
    <property type="protein sequence ID" value="GBG45034"/>
    <property type="gene ID" value="CBR_g78504"/>
</dbReference>
<dbReference type="PANTHER" id="PTHR10353">
    <property type="entry name" value="GLYCOSYL HYDROLASE"/>
    <property type="match status" value="1"/>
</dbReference>
<dbReference type="OrthoDB" id="65569at2759"/>
<dbReference type="InterPro" id="IPR033132">
    <property type="entry name" value="GH_1_N_CS"/>
</dbReference>
<evidence type="ECO:0000256" key="1">
    <source>
        <dbReference type="ARBA" id="ARBA00010838"/>
    </source>
</evidence>
<dbReference type="PANTHER" id="PTHR10353:SF310">
    <property type="entry name" value="BETA-GLUCOSIDASE 42"/>
    <property type="match status" value="1"/>
</dbReference>
<comment type="caution">
    <text evidence="4">The sequence shown here is derived from an EMBL/GenBank/DDBJ whole genome shotgun (WGS) entry which is preliminary data.</text>
</comment>
<dbReference type="Gene3D" id="3.20.20.80">
    <property type="entry name" value="Glycosidases"/>
    <property type="match status" value="1"/>
</dbReference>
<organism evidence="4 5">
    <name type="scientific">Chara braunii</name>
    <name type="common">Braun's stonewort</name>
    <dbReference type="NCBI Taxonomy" id="69332"/>
    <lineage>
        <taxon>Eukaryota</taxon>
        <taxon>Viridiplantae</taxon>
        <taxon>Streptophyta</taxon>
        <taxon>Charophyceae</taxon>
        <taxon>Charales</taxon>
        <taxon>Characeae</taxon>
        <taxon>Chara</taxon>
    </lineage>
</organism>
<dbReference type="Pfam" id="PF00232">
    <property type="entry name" value="Glyco_hydro_1"/>
    <property type="match status" value="1"/>
</dbReference>
<name>A0A388JKG0_CHABU</name>
<evidence type="ECO:0000256" key="3">
    <source>
        <dbReference type="RuleBase" id="RU003690"/>
    </source>
</evidence>
<dbReference type="PROSITE" id="PS00653">
    <property type="entry name" value="GLYCOSYL_HYDROL_F1_2"/>
    <property type="match status" value="1"/>
</dbReference>
<dbReference type="STRING" id="69332.A0A388JKG0"/>
<dbReference type="EMBL" id="BFEA01003634">
    <property type="protein sequence ID" value="GBG45034.1"/>
    <property type="molecule type" value="Genomic_DNA"/>
</dbReference>
<gene>
    <name evidence="4" type="ORF">CBR_g78504</name>
</gene>
<dbReference type="InterPro" id="IPR001360">
    <property type="entry name" value="Glyco_hydro_1"/>
</dbReference>
<dbReference type="AlphaFoldDB" id="A0A388JKG0"/>
<accession>A0A388JKG0</accession>
<dbReference type="SUPFAM" id="SSF51445">
    <property type="entry name" value="(Trans)glycosidases"/>
    <property type="match status" value="1"/>
</dbReference>
<feature type="non-terminal residue" evidence="4">
    <location>
        <position position="1"/>
    </location>
</feature>
<dbReference type="Proteomes" id="UP000265515">
    <property type="component" value="Unassembled WGS sequence"/>
</dbReference>
<reference evidence="4 5" key="1">
    <citation type="journal article" date="2018" name="Cell">
        <title>The Chara Genome: Secondary Complexity and Implications for Plant Terrestrialization.</title>
        <authorList>
            <person name="Nishiyama T."/>
            <person name="Sakayama H."/>
            <person name="Vries J.D."/>
            <person name="Buschmann H."/>
            <person name="Saint-Marcoux D."/>
            <person name="Ullrich K.K."/>
            <person name="Haas F.B."/>
            <person name="Vanderstraeten L."/>
            <person name="Becker D."/>
            <person name="Lang D."/>
            <person name="Vosolsobe S."/>
            <person name="Rombauts S."/>
            <person name="Wilhelmsson P.K.I."/>
            <person name="Janitza P."/>
            <person name="Kern R."/>
            <person name="Heyl A."/>
            <person name="Rumpler F."/>
            <person name="Villalobos L.I.A.C."/>
            <person name="Clay J.M."/>
            <person name="Skokan R."/>
            <person name="Toyoda A."/>
            <person name="Suzuki Y."/>
            <person name="Kagoshima H."/>
            <person name="Schijlen E."/>
            <person name="Tajeshwar N."/>
            <person name="Catarino B."/>
            <person name="Hetherington A.J."/>
            <person name="Saltykova A."/>
            <person name="Bonnot C."/>
            <person name="Breuninger H."/>
            <person name="Symeonidi A."/>
            <person name="Radhakrishnan G.V."/>
            <person name="Van Nieuwerburgh F."/>
            <person name="Deforce D."/>
            <person name="Chang C."/>
            <person name="Karol K.G."/>
            <person name="Hedrich R."/>
            <person name="Ulvskov P."/>
            <person name="Glockner G."/>
            <person name="Delwiche C.F."/>
            <person name="Petrasek J."/>
            <person name="Van de Peer Y."/>
            <person name="Friml J."/>
            <person name="Beilby M."/>
            <person name="Dolan L."/>
            <person name="Kohara Y."/>
            <person name="Sugano S."/>
            <person name="Fujiyama A."/>
            <person name="Delaux P.-M."/>
            <person name="Quint M."/>
            <person name="TheiBen G."/>
            <person name="Hagemann M."/>
            <person name="Harholt J."/>
            <person name="Dunand C."/>
            <person name="Zachgo S."/>
            <person name="Langdale J."/>
            <person name="Maumus F."/>
            <person name="Straeten D.V.D."/>
            <person name="Gould S.B."/>
            <person name="Rensing S.A."/>
        </authorList>
    </citation>
    <scope>NUCLEOTIDE SEQUENCE [LARGE SCALE GENOMIC DNA]</scope>
    <source>
        <strain evidence="4 5">S276</strain>
    </source>
</reference>
<keyword evidence="2" id="KW-0378">Hydrolase</keyword>
<evidence type="ECO:0000313" key="4">
    <source>
        <dbReference type="EMBL" id="GBG45034.1"/>
    </source>
</evidence>
<dbReference type="InterPro" id="IPR017853">
    <property type="entry name" value="GH"/>
</dbReference>
<dbReference type="GO" id="GO:0005975">
    <property type="term" value="P:carbohydrate metabolic process"/>
    <property type="evidence" value="ECO:0007669"/>
    <property type="project" value="InterPro"/>
</dbReference>
<evidence type="ECO:0000313" key="5">
    <source>
        <dbReference type="Proteomes" id="UP000265515"/>
    </source>
</evidence>
<sequence length="528" mass="59153">LKMEGTSSLEVMPKQLIPCNGTRIERAMFPSTFVFGMATAAYQVEGAFDEDGRGLSIWDVFARIPGKVKNGANGSVACDQYHRYEEDVALLADMGIDAYRFSISWSRIFPLGSGTVPNPGGIAYYNRLIDALLEVGIEPWVTLYHWDLPQELHESYGGWLSEKSVHDYQMYAETCFAAFGDRVKHWLTFNEPLSFVVLGYGCGIHAPGLPNTARPPSAPPSSSPEVDAGIPDPYIVGHNVLRAHAAAVDVYRRLYQSHQGGKIGIVLDSVWAMPLSDTAADKEATERHRLFTLGWFLEPVIRGCYPDVMQKRMGHKLPSFTAEESALLRGSIDFLGLNFYTSLYIADCPACMLTPPVFYVEAAAGVSTSRVRDGQCVGERAASSWLYITPDGIAELALWITKTYDAPVIYVTENGMDEEDNPDLPLQESLHDPKRVQFYNDYLLSLSSAISKGARVKGYFAWSFMDNFEWAEGYTKRFGVHYVDFRNGQTRYCKMSAHWWSDFLKGNQLEELYAKEKGRVLKEDTERA</sequence>